<keyword evidence="7 12" id="KW-0863">Zinc-finger</keyword>
<dbReference type="GO" id="GO:1990077">
    <property type="term" value="C:primosome complex"/>
    <property type="evidence" value="ECO:0007669"/>
    <property type="project" value="UniProtKB-KW"/>
</dbReference>
<dbReference type="SUPFAM" id="SSF56731">
    <property type="entry name" value="DNA primase core"/>
    <property type="match status" value="1"/>
</dbReference>
<dbReference type="GO" id="GO:0005737">
    <property type="term" value="C:cytoplasm"/>
    <property type="evidence" value="ECO:0007669"/>
    <property type="project" value="TreeGrafter"/>
</dbReference>
<dbReference type="InterPro" id="IPR036977">
    <property type="entry name" value="DNA_primase_Znf_CHC2"/>
</dbReference>
<evidence type="ECO:0000313" key="17">
    <source>
        <dbReference type="EMBL" id="WGE10641.1"/>
    </source>
</evidence>
<keyword evidence="4 12" id="KW-0548">Nucleotidyltransferase</keyword>
<dbReference type="InterPro" id="IPR013173">
    <property type="entry name" value="DNA_primase_DnaG_DnaB-bd_dom"/>
</dbReference>
<evidence type="ECO:0000256" key="11">
    <source>
        <dbReference type="ARBA" id="ARBA00023163"/>
    </source>
</evidence>
<evidence type="ECO:0000256" key="13">
    <source>
        <dbReference type="PIRNR" id="PIRNR002811"/>
    </source>
</evidence>
<comment type="subunit">
    <text evidence="12">Monomer. Interacts with DnaB.</text>
</comment>
<dbReference type="GO" id="GO:0006269">
    <property type="term" value="P:DNA replication, synthesis of primer"/>
    <property type="evidence" value="ECO:0007669"/>
    <property type="project" value="UniProtKB-UniRule"/>
</dbReference>
<dbReference type="Pfam" id="PF10410">
    <property type="entry name" value="DnaB_bind"/>
    <property type="match status" value="1"/>
</dbReference>
<comment type="similarity">
    <text evidence="12 13">Belongs to the DnaG primase family.</text>
</comment>
<dbReference type="GO" id="GO:0000428">
    <property type="term" value="C:DNA-directed RNA polymerase complex"/>
    <property type="evidence" value="ECO:0007669"/>
    <property type="project" value="UniProtKB-KW"/>
</dbReference>
<keyword evidence="8 12" id="KW-0862">Zinc</keyword>
<dbReference type="GO" id="GO:0008270">
    <property type="term" value="F:zinc ion binding"/>
    <property type="evidence" value="ECO:0007669"/>
    <property type="project" value="UniProtKB-UniRule"/>
</dbReference>
<dbReference type="Gene3D" id="3.40.1360.10">
    <property type="match status" value="1"/>
</dbReference>
<keyword evidence="3 12" id="KW-0808">Transferase</keyword>
<comment type="cofactor">
    <cofactor evidence="12 13 14">
        <name>Zn(2+)</name>
        <dbReference type="ChEBI" id="CHEBI:29105"/>
    </cofactor>
    <text evidence="12 13 14">Binds 1 zinc ion per monomer.</text>
</comment>
<evidence type="ECO:0000256" key="5">
    <source>
        <dbReference type="ARBA" id="ARBA00022705"/>
    </source>
</evidence>
<accession>A0A6M8SYF9</accession>
<dbReference type="SMART" id="SM00766">
    <property type="entry name" value="DnaG_DnaB_bind"/>
    <property type="match status" value="1"/>
</dbReference>
<feature type="domain" description="Toprim" evidence="15">
    <location>
        <begin position="260"/>
        <end position="342"/>
    </location>
</feature>
<dbReference type="Proteomes" id="UP001222296">
    <property type="component" value="Chromosome"/>
</dbReference>
<keyword evidence="2 12" id="KW-0639">Primosome</keyword>
<evidence type="ECO:0000256" key="4">
    <source>
        <dbReference type="ARBA" id="ARBA00022695"/>
    </source>
</evidence>
<evidence type="ECO:0000256" key="8">
    <source>
        <dbReference type="ARBA" id="ARBA00022833"/>
    </source>
</evidence>
<evidence type="ECO:0000256" key="7">
    <source>
        <dbReference type="ARBA" id="ARBA00022771"/>
    </source>
</evidence>
<organism evidence="16 18">
    <name type="scientific">Glaesserella parasuis</name>
    <name type="common">Haemophilus parasuis</name>
    <dbReference type="NCBI Taxonomy" id="738"/>
    <lineage>
        <taxon>Bacteria</taxon>
        <taxon>Pseudomonadati</taxon>
        <taxon>Pseudomonadota</taxon>
        <taxon>Gammaproteobacteria</taxon>
        <taxon>Pasteurellales</taxon>
        <taxon>Pasteurellaceae</taxon>
        <taxon>Glaesserella</taxon>
    </lineage>
</organism>
<dbReference type="AlphaFoldDB" id="A0A6M8SYF9"/>
<dbReference type="InterPro" id="IPR030846">
    <property type="entry name" value="DnaG_bac"/>
</dbReference>
<dbReference type="Gene3D" id="1.20.50.20">
    <property type="entry name" value="DnaG, RNA polymerase domain, helical bundle"/>
    <property type="match status" value="1"/>
</dbReference>
<dbReference type="Pfam" id="PF01807">
    <property type="entry name" value="Zn_ribbon_DnaG"/>
    <property type="match status" value="1"/>
</dbReference>
<dbReference type="Pfam" id="PF08278">
    <property type="entry name" value="DnaG_DnaB_bind"/>
    <property type="match status" value="1"/>
</dbReference>
<dbReference type="CDD" id="cd03364">
    <property type="entry name" value="TOPRIM_DnaG_primases"/>
    <property type="match status" value="1"/>
</dbReference>
<dbReference type="Gene3D" id="3.90.980.10">
    <property type="entry name" value="DNA primase, catalytic core, N-terminal domain"/>
    <property type="match status" value="1"/>
</dbReference>
<keyword evidence="1 12" id="KW-0240">DNA-directed RNA polymerase</keyword>
<keyword evidence="5 12" id="KW-0235">DNA replication</keyword>
<keyword evidence="9" id="KW-0460">Magnesium</keyword>
<evidence type="ECO:0000256" key="12">
    <source>
        <dbReference type="HAMAP-Rule" id="MF_00974"/>
    </source>
</evidence>
<dbReference type="InterPro" id="IPR002694">
    <property type="entry name" value="Znf_CHC2"/>
</dbReference>
<evidence type="ECO:0000313" key="16">
    <source>
        <dbReference type="EMBL" id="MDD2168182.1"/>
    </source>
</evidence>
<evidence type="ECO:0000313" key="18">
    <source>
        <dbReference type="Proteomes" id="UP001148834"/>
    </source>
</evidence>
<dbReference type="Proteomes" id="UP001148834">
    <property type="component" value="Unassembled WGS sequence"/>
</dbReference>
<evidence type="ECO:0000256" key="9">
    <source>
        <dbReference type="ARBA" id="ARBA00022842"/>
    </source>
</evidence>
<evidence type="ECO:0000256" key="2">
    <source>
        <dbReference type="ARBA" id="ARBA00022515"/>
    </source>
</evidence>
<dbReference type="NCBIfam" id="TIGR01391">
    <property type="entry name" value="dnaG"/>
    <property type="match status" value="1"/>
</dbReference>
<dbReference type="PROSITE" id="PS50880">
    <property type="entry name" value="TOPRIM"/>
    <property type="match status" value="1"/>
</dbReference>
<reference evidence="16" key="1">
    <citation type="submission" date="2022-09" db="EMBL/GenBank/DDBJ databases">
        <title>Molecular characterization of Glaesserella parasuis strains circulating in commercial swine farms using whole-genome sequencing.</title>
        <authorList>
            <person name="Mugabi R."/>
            <person name="Clavijo M."/>
            <person name="Li G."/>
        </authorList>
    </citation>
    <scope>NUCLEOTIDE SEQUENCE</scope>
    <source>
        <strain evidence="16">0435-53</strain>
    </source>
</reference>
<reference evidence="17" key="2">
    <citation type="submission" date="2023-04" db="EMBL/GenBank/DDBJ databases">
        <title>Molecular characterization of the Integrative and Conjugative elements harboring multidrug-resistance gene from Glaesserella (Haemophilus) parasuis.</title>
        <authorList>
            <person name="Che Y."/>
            <person name="Zhou L."/>
        </authorList>
    </citation>
    <scope>NUCLEOTIDE SEQUENCE</scope>
    <source>
        <strain evidence="17">Z44</strain>
    </source>
</reference>
<dbReference type="FunFam" id="3.90.580.10:FF:000001">
    <property type="entry name" value="DNA primase"/>
    <property type="match status" value="1"/>
</dbReference>
<dbReference type="GO" id="GO:0003899">
    <property type="term" value="F:DNA-directed RNA polymerase activity"/>
    <property type="evidence" value="ECO:0007669"/>
    <property type="project" value="UniProtKB-UniRule"/>
</dbReference>
<dbReference type="RefSeq" id="WP_075606173.1">
    <property type="nucleotide sequence ID" value="NZ_CP054198.1"/>
</dbReference>
<feature type="zinc finger region" description="CHC2-type" evidence="12 14">
    <location>
        <begin position="40"/>
        <end position="64"/>
    </location>
</feature>
<dbReference type="EC" id="2.7.7.101" evidence="12"/>
<dbReference type="Gene3D" id="3.90.580.10">
    <property type="entry name" value="Zinc finger, CHC2-type domain"/>
    <property type="match status" value="1"/>
</dbReference>
<evidence type="ECO:0000256" key="6">
    <source>
        <dbReference type="ARBA" id="ARBA00022723"/>
    </source>
</evidence>
<keyword evidence="11 12" id="KW-0804">Transcription</keyword>
<dbReference type="Pfam" id="PF08275">
    <property type="entry name" value="DNAG_N"/>
    <property type="match status" value="1"/>
</dbReference>
<dbReference type="Pfam" id="PF13155">
    <property type="entry name" value="Toprim_2"/>
    <property type="match status" value="1"/>
</dbReference>
<dbReference type="HAMAP" id="MF_00974">
    <property type="entry name" value="DNA_primase_DnaG"/>
    <property type="match status" value="1"/>
</dbReference>
<evidence type="ECO:0000259" key="15">
    <source>
        <dbReference type="PROSITE" id="PS50880"/>
    </source>
</evidence>
<dbReference type="EMBL" id="CP121769">
    <property type="protein sequence ID" value="WGE10641.1"/>
    <property type="molecule type" value="Genomic_DNA"/>
</dbReference>
<sequence>MKGSIPRSFIDDLVARTDIVELINSRVKLKKAGRDYQACCPFHHEKSPSFTVSQSKQFYHCFGCGVHGNVISFLMEYDKLEFPEAIEELAALHGLEVPRENVINRDGKPQASYKTRRNLYELLDLVAKFYQQQLTQDRASQAYLQQRGLSQEIIERFEIGFSPNAMDAVLRRFGNNPEEVQKLLDTGMLSKNDRGNVYDRFRNRVMFPIRDKRGRVIAFGGRVLGDEKPKYLNSPESATYHKGNELYGLYQALQHNENPEFLFVVEGYMDVVALAQFGVNNAVASLGTATTGEQIQLMFRSTEQVICCYDGDRAGRDAAWRALENALPYLHDGRQIKFIFLPDGEDPDTFIRVQGKEGFERYLEQALTLSEFLFDSLLTQVDLSTKEGKSKLASLALPLIKRIPGEMLRLYLRNILGQKLGILDPTQLESMLSQKSVETAPKRHNMPHIERTPMRLLIALLLQNPHLVQNVPEDVTFLQSLQEKGFDLFLELVNICHANLGISMGGLLEYLRESPNYRHLELLANWDHLVSSENVENTFIDTLDFFYKKLLDRQIDILMAKDRTTGLNQQEKQELMMLLAGR</sequence>
<keyword evidence="10 12" id="KW-0238">DNA-binding</keyword>
<protein>
    <recommendedName>
        <fullName evidence="12 13">DNA primase</fullName>
        <ecNumber evidence="12">2.7.7.101</ecNumber>
    </recommendedName>
</protein>
<dbReference type="SMART" id="SM00400">
    <property type="entry name" value="ZnF_CHCC"/>
    <property type="match status" value="1"/>
</dbReference>
<dbReference type="FunFam" id="3.90.980.10:FF:000001">
    <property type="entry name" value="DNA primase"/>
    <property type="match status" value="1"/>
</dbReference>
<evidence type="ECO:0000256" key="10">
    <source>
        <dbReference type="ARBA" id="ARBA00023125"/>
    </source>
</evidence>
<dbReference type="Gene3D" id="1.10.860.10">
    <property type="entry name" value="DNAb Helicase, Chain A"/>
    <property type="match status" value="1"/>
</dbReference>
<dbReference type="GO" id="GO:0003677">
    <property type="term" value="F:DNA binding"/>
    <property type="evidence" value="ECO:0007669"/>
    <property type="project" value="UniProtKB-KW"/>
</dbReference>
<evidence type="ECO:0000256" key="14">
    <source>
        <dbReference type="PIRSR" id="PIRSR002811-1"/>
    </source>
</evidence>
<dbReference type="InterPro" id="IPR006295">
    <property type="entry name" value="DNA_primase_DnaG"/>
</dbReference>
<dbReference type="FunFam" id="3.40.1360.10:FF:000002">
    <property type="entry name" value="DNA primase"/>
    <property type="match status" value="1"/>
</dbReference>
<dbReference type="InterPro" id="IPR013264">
    <property type="entry name" value="DNAG_N"/>
</dbReference>
<dbReference type="InterPro" id="IPR006171">
    <property type="entry name" value="TOPRIM_dom"/>
</dbReference>
<comment type="catalytic activity">
    <reaction evidence="12">
        <text>ssDNA + n NTP = ssDNA/pppN(pN)n-1 hybrid + (n-1) diphosphate.</text>
        <dbReference type="EC" id="2.7.7.101"/>
    </reaction>
</comment>
<dbReference type="SUPFAM" id="SSF117023">
    <property type="entry name" value="DNA primase DnaG, C-terminal domain"/>
    <property type="match status" value="1"/>
</dbReference>
<dbReference type="InterPro" id="IPR050219">
    <property type="entry name" value="DnaG_primase"/>
</dbReference>
<proteinExistence type="inferred from homology"/>
<dbReference type="PANTHER" id="PTHR30313">
    <property type="entry name" value="DNA PRIMASE"/>
    <property type="match status" value="1"/>
</dbReference>
<dbReference type="PANTHER" id="PTHR30313:SF2">
    <property type="entry name" value="DNA PRIMASE"/>
    <property type="match status" value="1"/>
</dbReference>
<name>A0A6M8SYF9_GLAPU</name>
<dbReference type="SMART" id="SM00493">
    <property type="entry name" value="TOPRIM"/>
    <property type="match status" value="1"/>
</dbReference>
<keyword evidence="6 12" id="KW-0479">Metal-binding</keyword>
<dbReference type="InterPro" id="IPR019475">
    <property type="entry name" value="DNA_primase_DnaB-bd"/>
</dbReference>
<comment type="domain">
    <text evidence="12">Contains an N-terminal zinc-binding domain, a central core domain that contains the primase activity, and a C-terminal DnaB-binding domain.</text>
</comment>
<gene>
    <name evidence="12 16" type="primary">dnaG</name>
    <name evidence="16" type="ORF">N5925_06145</name>
    <name evidence="17" type="ORF">QBL01_03340</name>
</gene>
<dbReference type="PIRSF" id="PIRSF002811">
    <property type="entry name" value="DnaG"/>
    <property type="match status" value="1"/>
</dbReference>
<dbReference type="InterPro" id="IPR016136">
    <property type="entry name" value="DNA_helicase_N/primase_C"/>
</dbReference>
<dbReference type="InterPro" id="IPR034151">
    <property type="entry name" value="TOPRIM_DnaG_bac"/>
</dbReference>
<comment type="function">
    <text evidence="12 13">RNA polymerase that catalyzes the synthesis of short RNA molecules used as primers for DNA polymerase during DNA replication.</text>
</comment>
<dbReference type="EMBL" id="JAODIR010000027">
    <property type="protein sequence ID" value="MDD2168182.1"/>
    <property type="molecule type" value="Genomic_DNA"/>
</dbReference>
<evidence type="ECO:0000256" key="1">
    <source>
        <dbReference type="ARBA" id="ARBA00022478"/>
    </source>
</evidence>
<dbReference type="InterPro" id="IPR037068">
    <property type="entry name" value="DNA_primase_core_N_sf"/>
</dbReference>
<evidence type="ECO:0000256" key="3">
    <source>
        <dbReference type="ARBA" id="ARBA00022679"/>
    </source>
</evidence>
<dbReference type="SUPFAM" id="SSF57783">
    <property type="entry name" value="Zinc beta-ribbon"/>
    <property type="match status" value="1"/>
</dbReference>